<name>A0A3D8YMG6_STAPS</name>
<sequence>MVDFPGHLIPQESHPDANHALNTAKKQIAEFLWMSEYFTSNLMDVYISYMQGIVWWLFR</sequence>
<gene>
    <name evidence="1" type="ORF">DV961_08085</name>
</gene>
<reference evidence="2" key="1">
    <citation type="journal article" date="2018" name="Vet. Microbiol.">
        <title>Molecular epidemiology of methicillin-resistant staphylococci amongst veterinary personnel, personnel-owned pets, patients and the hospital environment of two companion animal veterinary hospitals.</title>
        <authorList>
            <person name="Worthing K.A."/>
            <person name="Brown J."/>
            <person name="Gerber L."/>
            <person name="Abraham S."/>
            <person name="Trott D."/>
            <person name="Norris J.M."/>
        </authorList>
    </citation>
    <scope>NUCLEOTIDE SEQUENCE [LARGE SCALE GENOMIC DNA]</scope>
    <source>
        <strain evidence="2">ST496-2</strain>
    </source>
</reference>
<comment type="caution">
    <text evidence="1">The sequence shown here is derived from an EMBL/GenBank/DDBJ whole genome shotgun (WGS) entry which is preliminary data.</text>
</comment>
<proteinExistence type="predicted"/>
<dbReference type="Proteomes" id="UP000256409">
    <property type="component" value="Unassembled WGS sequence"/>
</dbReference>
<evidence type="ECO:0000313" key="1">
    <source>
        <dbReference type="EMBL" id="REA81128.1"/>
    </source>
</evidence>
<evidence type="ECO:0000313" key="2">
    <source>
        <dbReference type="Proteomes" id="UP000256409"/>
    </source>
</evidence>
<organism evidence="1 2">
    <name type="scientific">Staphylococcus pseudintermedius</name>
    <dbReference type="NCBI Taxonomy" id="283734"/>
    <lineage>
        <taxon>Bacteria</taxon>
        <taxon>Bacillati</taxon>
        <taxon>Bacillota</taxon>
        <taxon>Bacilli</taxon>
        <taxon>Bacillales</taxon>
        <taxon>Staphylococcaceae</taxon>
        <taxon>Staphylococcus</taxon>
        <taxon>Staphylococcus intermedius group</taxon>
    </lineage>
</organism>
<dbReference type="EMBL" id="QQPC01000050">
    <property type="protein sequence ID" value="REA81128.1"/>
    <property type="molecule type" value="Genomic_DNA"/>
</dbReference>
<dbReference type="AlphaFoldDB" id="A0A3D8YMG6"/>
<protein>
    <submittedName>
        <fullName evidence="1">Uncharacterized protein</fullName>
    </submittedName>
</protein>
<dbReference type="RefSeq" id="WP_115821276.1">
    <property type="nucleotide sequence ID" value="NZ_CAJESW010000008.1"/>
</dbReference>
<accession>A0A3D8YMG6</accession>